<reference evidence="1 2" key="2">
    <citation type="journal article" date="2017" name="Front. Plant Sci.">
        <title>Gene Classification and Mining of Molecular Markers Useful in Red Clover (Trifolium pratense) Breeding.</title>
        <authorList>
            <person name="Istvanek J."/>
            <person name="Dluhosova J."/>
            <person name="Dluhos P."/>
            <person name="Patkova L."/>
            <person name="Nedelnik J."/>
            <person name="Repkova J."/>
        </authorList>
    </citation>
    <scope>NUCLEOTIDE SEQUENCE [LARGE SCALE GENOMIC DNA]</scope>
    <source>
        <strain evidence="2">cv. Tatra</strain>
        <tissue evidence="1">Young leaves</tissue>
    </source>
</reference>
<dbReference type="AlphaFoldDB" id="A0A2K3M3C0"/>
<name>A0A2K3M3C0_TRIPR</name>
<comment type="caution">
    <text evidence="1">The sequence shown here is derived from an EMBL/GenBank/DDBJ whole genome shotgun (WGS) entry which is preliminary data.</text>
</comment>
<reference evidence="1 2" key="1">
    <citation type="journal article" date="2014" name="Am. J. Bot.">
        <title>Genome assembly and annotation for red clover (Trifolium pratense; Fabaceae).</title>
        <authorList>
            <person name="Istvanek J."/>
            <person name="Jaros M."/>
            <person name="Krenek A."/>
            <person name="Repkova J."/>
        </authorList>
    </citation>
    <scope>NUCLEOTIDE SEQUENCE [LARGE SCALE GENOMIC DNA]</scope>
    <source>
        <strain evidence="2">cv. Tatra</strain>
        <tissue evidence="1">Young leaves</tissue>
    </source>
</reference>
<dbReference type="EMBL" id="ASHM01048396">
    <property type="protein sequence ID" value="PNX85297.1"/>
    <property type="molecule type" value="Genomic_DNA"/>
</dbReference>
<evidence type="ECO:0000313" key="1">
    <source>
        <dbReference type="EMBL" id="PNX85297.1"/>
    </source>
</evidence>
<proteinExistence type="predicted"/>
<organism evidence="1 2">
    <name type="scientific">Trifolium pratense</name>
    <name type="common">Red clover</name>
    <dbReference type="NCBI Taxonomy" id="57577"/>
    <lineage>
        <taxon>Eukaryota</taxon>
        <taxon>Viridiplantae</taxon>
        <taxon>Streptophyta</taxon>
        <taxon>Embryophyta</taxon>
        <taxon>Tracheophyta</taxon>
        <taxon>Spermatophyta</taxon>
        <taxon>Magnoliopsida</taxon>
        <taxon>eudicotyledons</taxon>
        <taxon>Gunneridae</taxon>
        <taxon>Pentapetalae</taxon>
        <taxon>rosids</taxon>
        <taxon>fabids</taxon>
        <taxon>Fabales</taxon>
        <taxon>Fabaceae</taxon>
        <taxon>Papilionoideae</taxon>
        <taxon>50 kb inversion clade</taxon>
        <taxon>NPAAA clade</taxon>
        <taxon>Hologalegina</taxon>
        <taxon>IRL clade</taxon>
        <taxon>Trifolieae</taxon>
        <taxon>Trifolium</taxon>
    </lineage>
</organism>
<accession>A0A2K3M3C0</accession>
<evidence type="ECO:0000313" key="2">
    <source>
        <dbReference type="Proteomes" id="UP000236291"/>
    </source>
</evidence>
<gene>
    <name evidence="1" type="ORF">L195_g041365</name>
</gene>
<protein>
    <submittedName>
        <fullName evidence="1">Uncharacterized protein</fullName>
    </submittedName>
</protein>
<dbReference type="Proteomes" id="UP000236291">
    <property type="component" value="Unassembled WGS sequence"/>
</dbReference>
<sequence>MLRKVIKWEQERHMVLENSKNKGKKNRLIATDKDTWDDVPSVPLSRGTTKCLNRQYRPNSTRGTS</sequence>